<comment type="subcellular location">
    <subcellularLocation>
        <location evidence="1">Secreted</location>
    </subcellularLocation>
</comment>
<name>A0ABR1B8X0_POLSC</name>
<proteinExistence type="predicted"/>
<dbReference type="Gene3D" id="3.30.60.30">
    <property type="match status" value="1"/>
</dbReference>
<dbReference type="SUPFAM" id="SSF100895">
    <property type="entry name" value="Kazal-type serine protease inhibitors"/>
    <property type="match status" value="1"/>
</dbReference>
<evidence type="ECO:0000313" key="6">
    <source>
        <dbReference type="EMBL" id="KAK6635614.1"/>
    </source>
</evidence>
<feature type="region of interest" description="Disordered" evidence="4">
    <location>
        <begin position="1"/>
        <end position="29"/>
    </location>
</feature>
<reference evidence="6 7" key="1">
    <citation type="submission" date="2023-09" db="EMBL/GenBank/DDBJ databases">
        <title>Genomes of two closely related lineages of the louse Polyplax serrata with different host specificities.</title>
        <authorList>
            <person name="Martinu J."/>
            <person name="Tarabai H."/>
            <person name="Stefka J."/>
            <person name="Hypsa V."/>
        </authorList>
    </citation>
    <scope>NUCLEOTIDE SEQUENCE [LARGE SCALE GENOMIC DNA]</scope>
    <source>
        <strain evidence="6">98ZLc_SE</strain>
    </source>
</reference>
<evidence type="ECO:0000256" key="3">
    <source>
        <dbReference type="ARBA" id="ARBA00023157"/>
    </source>
</evidence>
<feature type="domain" description="Kazal-like" evidence="5">
    <location>
        <begin position="314"/>
        <end position="367"/>
    </location>
</feature>
<dbReference type="CDD" id="cd00104">
    <property type="entry name" value="KAZAL_FS"/>
    <property type="match status" value="1"/>
</dbReference>
<evidence type="ECO:0000256" key="1">
    <source>
        <dbReference type="ARBA" id="ARBA00004613"/>
    </source>
</evidence>
<evidence type="ECO:0000259" key="5">
    <source>
        <dbReference type="PROSITE" id="PS51465"/>
    </source>
</evidence>
<keyword evidence="3" id="KW-1015">Disulfide bond</keyword>
<dbReference type="EMBL" id="JAWJWF010000003">
    <property type="protein sequence ID" value="KAK6635614.1"/>
    <property type="molecule type" value="Genomic_DNA"/>
</dbReference>
<sequence length="384" mass="43113">MRRSTNLHPGLLSKNYRNSSAPGKCPGKTVASEHATARSEDMENEHEGTQLVSAGSRRCLIKFATRYTLASGFIYISTFSTSCGCEKSDACRESNQSVRKMERVYLLVAATAAAAAAFASAANNDNDIIWYPVDEEDGVFISIFGEKYRTPINWYGGRSFGYTDNYDNFDGVNGQSSFFVNSSPRVRYKRDIFYEGFDPYFYQRIPNHEPKPFYKGPHFFRPGTVGWTDHLSHPIGKPSNSFNGPDNFIWSDRPFQPSQMQIHRPNRPIRPQGPTFPSRPAENRPFDDGLVFPDRESDTPQRPTTTTPGVPIEPTTTSQCERTCPVTPEFNPVCGSDSTTYSNIGRLKCAQRCGKGVALAHYGNCRRARLAMPPFVRRNSIVFK</sequence>
<feature type="region of interest" description="Disordered" evidence="4">
    <location>
        <begin position="258"/>
        <end position="321"/>
    </location>
</feature>
<gene>
    <name evidence="6" type="ORF">RUM44_000868</name>
</gene>
<evidence type="ECO:0000256" key="4">
    <source>
        <dbReference type="SAM" id="MobiDB-lite"/>
    </source>
</evidence>
<dbReference type="SMART" id="SM00280">
    <property type="entry name" value="KAZAL"/>
    <property type="match status" value="1"/>
</dbReference>
<feature type="compositionally biased region" description="Polar residues" evidence="4">
    <location>
        <begin position="300"/>
        <end position="321"/>
    </location>
</feature>
<accession>A0ABR1B8X0</accession>
<dbReference type="PANTHER" id="PTHR21179">
    <property type="entry name" value="SERINE-TYPE ENDOPEPTIDASE INHIBITOR"/>
    <property type="match status" value="1"/>
</dbReference>
<comment type="caution">
    <text evidence="6">The sequence shown here is derived from an EMBL/GenBank/DDBJ whole genome shotgun (WGS) entry which is preliminary data.</text>
</comment>
<keyword evidence="2" id="KW-0964">Secreted</keyword>
<keyword evidence="7" id="KW-1185">Reference proteome</keyword>
<evidence type="ECO:0000256" key="2">
    <source>
        <dbReference type="ARBA" id="ARBA00022525"/>
    </source>
</evidence>
<dbReference type="InterPro" id="IPR002350">
    <property type="entry name" value="Kazal_dom"/>
</dbReference>
<dbReference type="InterPro" id="IPR036058">
    <property type="entry name" value="Kazal_dom_sf"/>
</dbReference>
<feature type="compositionally biased region" description="Basic and acidic residues" evidence="4">
    <location>
        <begin position="281"/>
        <end position="299"/>
    </location>
</feature>
<protein>
    <recommendedName>
        <fullName evidence="5">Kazal-like domain-containing protein</fullName>
    </recommendedName>
</protein>
<organism evidence="6 7">
    <name type="scientific">Polyplax serrata</name>
    <name type="common">Common mouse louse</name>
    <dbReference type="NCBI Taxonomy" id="468196"/>
    <lineage>
        <taxon>Eukaryota</taxon>
        <taxon>Metazoa</taxon>
        <taxon>Ecdysozoa</taxon>
        <taxon>Arthropoda</taxon>
        <taxon>Hexapoda</taxon>
        <taxon>Insecta</taxon>
        <taxon>Pterygota</taxon>
        <taxon>Neoptera</taxon>
        <taxon>Paraneoptera</taxon>
        <taxon>Psocodea</taxon>
        <taxon>Troctomorpha</taxon>
        <taxon>Phthiraptera</taxon>
        <taxon>Anoplura</taxon>
        <taxon>Polyplacidae</taxon>
        <taxon>Polyplax</taxon>
    </lineage>
</organism>
<dbReference type="PROSITE" id="PS51465">
    <property type="entry name" value="KAZAL_2"/>
    <property type="match status" value="1"/>
</dbReference>
<dbReference type="PANTHER" id="PTHR21179:SF0">
    <property type="entry name" value="SERINE PROTEASE INHIBITOR KAZAL-TYPE 4"/>
    <property type="match status" value="1"/>
</dbReference>
<dbReference type="Proteomes" id="UP001359485">
    <property type="component" value="Unassembled WGS sequence"/>
</dbReference>
<dbReference type="Pfam" id="PF00050">
    <property type="entry name" value="Kazal_1"/>
    <property type="match status" value="1"/>
</dbReference>
<dbReference type="InterPro" id="IPR039932">
    <property type="entry name" value="Spink4-like"/>
</dbReference>
<evidence type="ECO:0000313" key="7">
    <source>
        <dbReference type="Proteomes" id="UP001359485"/>
    </source>
</evidence>